<evidence type="ECO:0008006" key="10">
    <source>
        <dbReference type="Google" id="ProtNLM"/>
    </source>
</evidence>
<evidence type="ECO:0000256" key="6">
    <source>
        <dbReference type="ARBA" id="ARBA00023136"/>
    </source>
</evidence>
<feature type="transmembrane region" description="Helical" evidence="7">
    <location>
        <begin position="37"/>
        <end position="54"/>
    </location>
</feature>
<evidence type="ECO:0000256" key="2">
    <source>
        <dbReference type="ARBA" id="ARBA00007430"/>
    </source>
</evidence>
<feature type="transmembrane region" description="Helical" evidence="7">
    <location>
        <begin position="376"/>
        <end position="392"/>
    </location>
</feature>
<dbReference type="RefSeq" id="WP_108972861.1">
    <property type="nucleotide sequence ID" value="NZ_CP022188.1"/>
</dbReference>
<protein>
    <recommendedName>
        <fullName evidence="10">Lipopolysaccharide biosynthesis protein</fullName>
    </recommendedName>
</protein>
<feature type="transmembrane region" description="Helical" evidence="7">
    <location>
        <begin position="12"/>
        <end position="31"/>
    </location>
</feature>
<sequence length="485" mass="52428">MTIRRSLGFSGATQAINFLLSFGSVVIVSRLLTPEDIGVFSVSVALLGFAHILREFGVTQYLIQAQEVSRERIRAAFSVTLFSSWALATLLFATRNSIASFYEQDGVTDVIGLIALNFVILPFGSPVMALLRREMQFGKLAIISTANTAIQTIVTVMTALNGFGYMSMAWGSIAGMISNVIIVSLIRRGDIMILPTLKGTKEIVSFGYKSVATSLIGEVGSSAPDLILGRTLGFAAVAYYSRANSLIQMALSQLLRIVQSVFLPAFAMNLRKGENPGSMYILATVHVTGITAPLIAFLALMAEPLILFVFGKQWEQSAHLSTLFCLYALFQTPFSLASDALIGSGRIDVVLRAQTILLPIRVVVLCTSIWLPLDEVVSLLLVPTIASIAIYAKALSDVFGLSFRKLCKDLSPSYLLIPMTLAAPAIARLADVYMGTGLSELTILLAGGALFAASWIMSIRLTRHPLQNEISRAIFTYTKRKGSNG</sequence>
<keyword evidence="6 7" id="KW-0472">Membrane</keyword>
<dbReference type="CDD" id="cd13127">
    <property type="entry name" value="MATE_tuaB_like"/>
    <property type="match status" value="1"/>
</dbReference>
<keyword evidence="3" id="KW-1003">Cell membrane</keyword>
<feature type="transmembrane region" description="Helical" evidence="7">
    <location>
        <begin position="413"/>
        <end position="430"/>
    </location>
</feature>
<dbReference type="PANTHER" id="PTHR30250:SF10">
    <property type="entry name" value="LIPOPOLYSACCHARIDE BIOSYNTHESIS PROTEIN WZXC"/>
    <property type="match status" value="1"/>
</dbReference>
<evidence type="ECO:0000313" key="9">
    <source>
        <dbReference type="Proteomes" id="UP000244902"/>
    </source>
</evidence>
<accession>A0A2U8H3J0</accession>
<keyword evidence="4 7" id="KW-0812">Transmembrane</keyword>
<dbReference type="InterPro" id="IPR050833">
    <property type="entry name" value="Poly_Biosynth_Transport"/>
</dbReference>
<feature type="transmembrane region" description="Helical" evidence="7">
    <location>
        <begin position="140"/>
        <end position="160"/>
    </location>
</feature>
<dbReference type="GO" id="GO:0005886">
    <property type="term" value="C:plasma membrane"/>
    <property type="evidence" value="ECO:0007669"/>
    <property type="project" value="UniProtKB-SubCell"/>
</dbReference>
<feature type="transmembrane region" description="Helical" evidence="7">
    <location>
        <begin position="75"/>
        <end position="98"/>
    </location>
</feature>
<keyword evidence="5 7" id="KW-1133">Transmembrane helix</keyword>
<feature type="transmembrane region" description="Helical" evidence="7">
    <location>
        <begin position="110"/>
        <end position="131"/>
    </location>
</feature>
<dbReference type="Proteomes" id="UP000244902">
    <property type="component" value="Chromosome"/>
</dbReference>
<dbReference type="OrthoDB" id="8538786at2"/>
<feature type="transmembrane region" description="Helical" evidence="7">
    <location>
        <begin position="349"/>
        <end position="370"/>
    </location>
</feature>
<name>A0A2U8H3J0_9RHOO</name>
<comment type="subcellular location">
    <subcellularLocation>
        <location evidence="1">Cell membrane</location>
        <topology evidence="1">Multi-pass membrane protein</topology>
    </subcellularLocation>
</comment>
<evidence type="ECO:0000256" key="5">
    <source>
        <dbReference type="ARBA" id="ARBA00022989"/>
    </source>
</evidence>
<evidence type="ECO:0000256" key="4">
    <source>
        <dbReference type="ARBA" id="ARBA00022692"/>
    </source>
</evidence>
<evidence type="ECO:0000256" key="3">
    <source>
        <dbReference type="ARBA" id="ARBA00022475"/>
    </source>
</evidence>
<feature type="transmembrane region" description="Helical" evidence="7">
    <location>
        <begin position="279"/>
        <end position="300"/>
    </location>
</feature>
<organism evidence="8 9">
    <name type="scientific">Parazoarcus communis</name>
    <dbReference type="NCBI Taxonomy" id="41977"/>
    <lineage>
        <taxon>Bacteria</taxon>
        <taxon>Pseudomonadati</taxon>
        <taxon>Pseudomonadota</taxon>
        <taxon>Betaproteobacteria</taxon>
        <taxon>Rhodocyclales</taxon>
        <taxon>Zoogloeaceae</taxon>
        <taxon>Parazoarcus</taxon>
    </lineage>
</organism>
<evidence type="ECO:0000256" key="1">
    <source>
        <dbReference type="ARBA" id="ARBA00004651"/>
    </source>
</evidence>
<feature type="transmembrane region" description="Helical" evidence="7">
    <location>
        <begin position="442"/>
        <end position="462"/>
    </location>
</feature>
<evidence type="ECO:0000313" key="8">
    <source>
        <dbReference type="EMBL" id="AWI79766.1"/>
    </source>
</evidence>
<dbReference type="PANTHER" id="PTHR30250">
    <property type="entry name" value="PST FAMILY PREDICTED COLANIC ACID TRANSPORTER"/>
    <property type="match status" value="1"/>
</dbReference>
<dbReference type="AlphaFoldDB" id="A0A2U8H3J0"/>
<feature type="transmembrane region" description="Helical" evidence="7">
    <location>
        <begin position="320"/>
        <end position="342"/>
    </location>
</feature>
<comment type="similarity">
    <text evidence="2">Belongs to the polysaccharide synthase family.</text>
</comment>
<evidence type="ECO:0000256" key="7">
    <source>
        <dbReference type="SAM" id="Phobius"/>
    </source>
</evidence>
<dbReference type="EMBL" id="CP022188">
    <property type="protein sequence ID" value="AWI79766.1"/>
    <property type="molecule type" value="Genomic_DNA"/>
</dbReference>
<reference evidence="8 9" key="1">
    <citation type="submission" date="2017-06" db="EMBL/GenBank/DDBJ databases">
        <title>Azoarcus sp. TSNA42 complete genome sequence.</title>
        <authorList>
            <person name="Woo J.-H."/>
            <person name="Kim H.-S."/>
        </authorList>
    </citation>
    <scope>NUCLEOTIDE SEQUENCE [LARGE SCALE GENOMIC DNA]</scope>
    <source>
        <strain evidence="8 9">TSNA42</strain>
    </source>
</reference>
<proteinExistence type="inferred from homology"/>
<feature type="transmembrane region" description="Helical" evidence="7">
    <location>
        <begin position="166"/>
        <end position="186"/>
    </location>
</feature>
<gene>
    <name evidence="8" type="ORF">CEW87_10525</name>
</gene>
<dbReference type="Pfam" id="PF13440">
    <property type="entry name" value="Polysacc_synt_3"/>
    <property type="match status" value="1"/>
</dbReference>